<evidence type="ECO:0000259" key="3">
    <source>
        <dbReference type="PROSITE" id="PS51737"/>
    </source>
</evidence>
<sequence>MDVKKSVGIWVRVSTDMQGDSPEHHRKRAEYYVQAKEGWEIQKVYQLEAVSGKTLVDVPEFKQMLSDIKKGIITGLIFSKLARVARNTRELLDLADYFRQHNADLISLEESIDTSTPAGRFFYTLIAAVGQWEREEIASRVAASVPIRAKLGKSTGGAASFGYRWESNKLVLDEKEAPIRKLMYEIFNNCKRKKATAAQLNNLGYRTRNGGLFTDTTVDRLIRDSSAKGMRKANYTKSRGKKKHWDFKDTSDWILVPCPPIVSIGVWNEANDFLNAQQKKRRKPGRLTEYLLTGFVECTCGKKMYVFHETRTPYFACRTCNHRIGVSELDEIYHAHLKIFLFSDDDISKNQIEAQIFLDEKIALFEISKTETEKLEEQMNELVSMRTNRELSPEDFTIHYQPIRTRYASLKDALLELESEIDVLKVQLASADVVIQEAKDLFTRWNVLTFEQKRTIVELITDQIVIDKHELTIALAKLPTHHPNSSSNSNGGNKQHNPRDS</sequence>
<dbReference type="SMART" id="SM00857">
    <property type="entry name" value="Resolvase"/>
    <property type="match status" value="1"/>
</dbReference>
<gene>
    <name evidence="4" type="ORF">A3860_18460</name>
</gene>
<dbReference type="OrthoDB" id="9797501at2"/>
<name>A0A1V9G2E5_9BACT</name>
<dbReference type="PROSITE" id="PS51737">
    <property type="entry name" value="RECOMBINASE_DNA_BIND"/>
    <property type="match status" value="1"/>
</dbReference>
<evidence type="ECO:0000313" key="4">
    <source>
        <dbReference type="EMBL" id="OQP64742.1"/>
    </source>
</evidence>
<keyword evidence="5" id="KW-1185">Reference proteome</keyword>
<dbReference type="GO" id="GO:0000150">
    <property type="term" value="F:DNA strand exchange activity"/>
    <property type="evidence" value="ECO:0007669"/>
    <property type="project" value="InterPro"/>
</dbReference>
<evidence type="ECO:0000256" key="1">
    <source>
        <dbReference type="SAM" id="MobiDB-lite"/>
    </source>
</evidence>
<evidence type="ECO:0000259" key="2">
    <source>
        <dbReference type="PROSITE" id="PS51736"/>
    </source>
</evidence>
<feature type="compositionally biased region" description="Low complexity" evidence="1">
    <location>
        <begin position="484"/>
        <end position="493"/>
    </location>
</feature>
<dbReference type="Pfam" id="PF00239">
    <property type="entry name" value="Resolvase"/>
    <property type="match status" value="1"/>
</dbReference>
<evidence type="ECO:0008006" key="6">
    <source>
        <dbReference type="Google" id="ProtNLM"/>
    </source>
</evidence>
<dbReference type="InterPro" id="IPR036162">
    <property type="entry name" value="Resolvase-like_N_sf"/>
</dbReference>
<protein>
    <recommendedName>
        <fullName evidence="6">Recombinase</fullName>
    </recommendedName>
</protein>
<dbReference type="EMBL" id="LVYD01000041">
    <property type="protein sequence ID" value="OQP64742.1"/>
    <property type="molecule type" value="Genomic_DNA"/>
</dbReference>
<dbReference type="InterPro" id="IPR050639">
    <property type="entry name" value="SSR_resolvase"/>
</dbReference>
<dbReference type="Proteomes" id="UP000192796">
    <property type="component" value="Unassembled WGS sequence"/>
</dbReference>
<comment type="caution">
    <text evidence="4">The sequence shown here is derived from an EMBL/GenBank/DDBJ whole genome shotgun (WGS) entry which is preliminary data.</text>
</comment>
<dbReference type="InterPro" id="IPR006119">
    <property type="entry name" value="Resolv_N"/>
</dbReference>
<dbReference type="PANTHER" id="PTHR30461">
    <property type="entry name" value="DNA-INVERTASE FROM LAMBDOID PROPHAGE"/>
    <property type="match status" value="1"/>
</dbReference>
<organism evidence="4 5">
    <name type="scientific">Niastella vici</name>
    <dbReference type="NCBI Taxonomy" id="1703345"/>
    <lineage>
        <taxon>Bacteria</taxon>
        <taxon>Pseudomonadati</taxon>
        <taxon>Bacteroidota</taxon>
        <taxon>Chitinophagia</taxon>
        <taxon>Chitinophagales</taxon>
        <taxon>Chitinophagaceae</taxon>
        <taxon>Niastella</taxon>
    </lineage>
</organism>
<dbReference type="SUPFAM" id="SSF53041">
    <property type="entry name" value="Resolvase-like"/>
    <property type="match status" value="1"/>
</dbReference>
<feature type="domain" description="Recombinase" evidence="3">
    <location>
        <begin position="160"/>
        <end position="280"/>
    </location>
</feature>
<dbReference type="CDD" id="cd00338">
    <property type="entry name" value="Ser_Recombinase"/>
    <property type="match status" value="1"/>
</dbReference>
<dbReference type="InterPro" id="IPR011109">
    <property type="entry name" value="DNA_bind_recombinase_dom"/>
</dbReference>
<dbReference type="Pfam" id="PF07508">
    <property type="entry name" value="Recombinase"/>
    <property type="match status" value="1"/>
</dbReference>
<dbReference type="Gene3D" id="3.40.50.1390">
    <property type="entry name" value="Resolvase, N-terminal catalytic domain"/>
    <property type="match status" value="1"/>
</dbReference>
<proteinExistence type="predicted"/>
<dbReference type="PROSITE" id="PS51736">
    <property type="entry name" value="RECOMBINASES_3"/>
    <property type="match status" value="1"/>
</dbReference>
<reference evidence="4 5" key="1">
    <citation type="submission" date="2016-03" db="EMBL/GenBank/DDBJ databases">
        <title>Niastella vici sp. nov., isolated from farmland soil.</title>
        <authorList>
            <person name="Chen L."/>
            <person name="Wang D."/>
            <person name="Yang S."/>
            <person name="Wang G."/>
        </authorList>
    </citation>
    <scope>NUCLEOTIDE SEQUENCE [LARGE SCALE GENOMIC DNA]</scope>
    <source>
        <strain evidence="4 5">DJ57</strain>
    </source>
</reference>
<dbReference type="STRING" id="1703345.A3860_18460"/>
<dbReference type="GO" id="GO:0003677">
    <property type="term" value="F:DNA binding"/>
    <property type="evidence" value="ECO:0007669"/>
    <property type="project" value="InterPro"/>
</dbReference>
<evidence type="ECO:0000313" key="5">
    <source>
        <dbReference type="Proteomes" id="UP000192796"/>
    </source>
</evidence>
<dbReference type="InterPro" id="IPR038109">
    <property type="entry name" value="DNA_bind_recomb_sf"/>
</dbReference>
<dbReference type="RefSeq" id="WP_081146555.1">
    <property type="nucleotide sequence ID" value="NZ_LVYD01000041.1"/>
</dbReference>
<dbReference type="Gene3D" id="3.90.1750.20">
    <property type="entry name" value="Putative Large Serine Recombinase, Chain B, Domain 2"/>
    <property type="match status" value="1"/>
</dbReference>
<dbReference type="AlphaFoldDB" id="A0A1V9G2E5"/>
<feature type="domain" description="Resolvase/invertase-type recombinase catalytic" evidence="2">
    <location>
        <begin position="6"/>
        <end position="152"/>
    </location>
</feature>
<feature type="region of interest" description="Disordered" evidence="1">
    <location>
        <begin position="479"/>
        <end position="501"/>
    </location>
</feature>
<dbReference type="PANTHER" id="PTHR30461:SF23">
    <property type="entry name" value="DNA RECOMBINASE-RELATED"/>
    <property type="match status" value="1"/>
</dbReference>
<accession>A0A1V9G2E5</accession>